<dbReference type="GeneID" id="83015129"/>
<proteinExistence type="predicted"/>
<evidence type="ECO:0000313" key="8">
    <source>
        <dbReference type="Proteomes" id="UP000284178"/>
    </source>
</evidence>
<dbReference type="InterPro" id="IPR008275">
    <property type="entry name" value="CoA_E_activase_dom"/>
</dbReference>
<organism evidence="7 8">
    <name type="scientific">Holdemania filiformis</name>
    <dbReference type="NCBI Taxonomy" id="61171"/>
    <lineage>
        <taxon>Bacteria</taxon>
        <taxon>Bacillati</taxon>
        <taxon>Bacillota</taxon>
        <taxon>Erysipelotrichia</taxon>
        <taxon>Erysipelotrichales</taxon>
        <taxon>Erysipelotrichaceae</taxon>
        <taxon>Holdemania</taxon>
    </lineage>
</organism>
<dbReference type="Pfam" id="PF01869">
    <property type="entry name" value="BcrAD_BadFG"/>
    <property type="match status" value="2"/>
</dbReference>
<dbReference type="CDD" id="cd24035">
    <property type="entry name" value="ASKHA_NBD_O66634-like_rpt2"/>
    <property type="match status" value="1"/>
</dbReference>
<evidence type="ECO:0000256" key="1">
    <source>
        <dbReference type="ARBA" id="ARBA00001966"/>
    </source>
</evidence>
<evidence type="ECO:0000256" key="2">
    <source>
        <dbReference type="ARBA" id="ARBA00022723"/>
    </source>
</evidence>
<gene>
    <name evidence="7" type="ORF">DWY25_06885</name>
</gene>
<feature type="domain" description="ATPase BadF/BadG/BcrA/BcrD type" evidence="5">
    <location>
        <begin position="311"/>
        <end position="564"/>
    </location>
</feature>
<evidence type="ECO:0000259" key="6">
    <source>
        <dbReference type="Pfam" id="PF09989"/>
    </source>
</evidence>
<dbReference type="GO" id="GO:0051536">
    <property type="term" value="F:iron-sulfur cluster binding"/>
    <property type="evidence" value="ECO:0007669"/>
    <property type="project" value="UniProtKB-KW"/>
</dbReference>
<evidence type="ECO:0000313" key="7">
    <source>
        <dbReference type="EMBL" id="RGR75132.1"/>
    </source>
</evidence>
<evidence type="ECO:0000256" key="4">
    <source>
        <dbReference type="ARBA" id="ARBA00023014"/>
    </source>
</evidence>
<keyword evidence="4" id="KW-0411">Iron-sulfur</keyword>
<dbReference type="NCBIfam" id="TIGR00241">
    <property type="entry name" value="CoA_E_activ"/>
    <property type="match status" value="1"/>
</dbReference>
<feature type="domain" description="DUF2229" evidence="6">
    <location>
        <begin position="653"/>
        <end position="870"/>
    </location>
</feature>
<dbReference type="SUPFAM" id="SSF53067">
    <property type="entry name" value="Actin-like ATPase domain"/>
    <property type="match status" value="2"/>
</dbReference>
<protein>
    <submittedName>
        <fullName evidence="7">2-hydroxyglutaryl-CoA dehydratase</fullName>
    </submittedName>
</protein>
<keyword evidence="8" id="KW-1185">Reference proteome</keyword>
<dbReference type="PANTHER" id="PTHR32329">
    <property type="entry name" value="BIFUNCTIONAL PROTEIN [INCLUDES 2-HYDROXYACYL-COA DEHYDRATASE (N-TER) AND ITS ACTIVATOR DOMAIN (C_TERM)-RELATED"/>
    <property type="match status" value="1"/>
</dbReference>
<accession>A0A412G3V2</accession>
<name>A0A412G3V2_9FIRM</name>
<comment type="caution">
    <text evidence="7">The sequence shown here is derived from an EMBL/GenBank/DDBJ whole genome shotgun (WGS) entry which is preliminary data.</text>
</comment>
<dbReference type="AlphaFoldDB" id="A0A412G3V2"/>
<feature type="domain" description="ATPase BadF/BadG/BcrA/BcrD type" evidence="5">
    <location>
        <begin position="3"/>
        <end position="250"/>
    </location>
</feature>
<dbReference type="InterPro" id="IPR002731">
    <property type="entry name" value="ATPase_BadF"/>
</dbReference>
<dbReference type="CDD" id="cd24034">
    <property type="entry name" value="ASKHA_NBD_O66634-like_rpt1"/>
    <property type="match status" value="1"/>
</dbReference>
<dbReference type="RefSeq" id="WP_117894619.1">
    <property type="nucleotide sequence ID" value="NZ_CABJCV010000006.1"/>
</dbReference>
<dbReference type="GO" id="GO:0046872">
    <property type="term" value="F:metal ion binding"/>
    <property type="evidence" value="ECO:0007669"/>
    <property type="project" value="UniProtKB-KW"/>
</dbReference>
<dbReference type="Proteomes" id="UP000284178">
    <property type="component" value="Unassembled WGS sequence"/>
</dbReference>
<comment type="cofactor">
    <cofactor evidence="1">
        <name>[4Fe-4S] cluster</name>
        <dbReference type="ChEBI" id="CHEBI:49883"/>
    </cofactor>
</comment>
<dbReference type="InterPro" id="IPR018709">
    <property type="entry name" value="CoA_activase_DUF2229"/>
</dbReference>
<dbReference type="Pfam" id="PF09989">
    <property type="entry name" value="DUF2229"/>
    <property type="match status" value="1"/>
</dbReference>
<dbReference type="EMBL" id="QRUP01000006">
    <property type="protein sequence ID" value="RGR75132.1"/>
    <property type="molecule type" value="Genomic_DNA"/>
</dbReference>
<keyword evidence="2" id="KW-0479">Metal-binding</keyword>
<evidence type="ECO:0000259" key="5">
    <source>
        <dbReference type="Pfam" id="PF01869"/>
    </source>
</evidence>
<keyword evidence="3" id="KW-0408">Iron</keyword>
<dbReference type="Gene3D" id="3.30.420.40">
    <property type="match status" value="4"/>
</dbReference>
<dbReference type="InterPro" id="IPR043129">
    <property type="entry name" value="ATPase_NBD"/>
</dbReference>
<sequence length="968" mass="107738">MRLGIDIGSTTIKYVVLDDAGRCIDQDYQRHSCQITEKLIEVLQRVSAKYNQTAMALAVSGSAAMGLQEKCSLPFVQEVYATRIAATKRLEEVDCIIELGGEDAKILFLSGGLEVRMNGTCAGGTGAFIDQMATLLNLSAEEMNEAAKQAEKIYTIASRCGVFAKSDIQPLINQGADKEDLAASIYQAVVNQTIQGLAQGRKIEGHVVYLGGPLTFNSELRAAFDKTLKLTGVCPENSLYYVAIGTALLAEEPVNFADAIEQLQTMDASSFVRSLPPLFADEDEYRRFSERHQRNQVRVHEPKEITGRCALGIDAGSTTVKMVLINEQEEILYSMYQPNQGNALQLVREALIELMRANPRMEIVSSCVTGYGEDLIRSAFGVDAGIVETMAHFTASRKYMPDVDFIIDIGGQDIKCFKIHNGTIDNIFLNEACSSGCGSFLQTFANALGYEIEDFSRLGLFAKHPVDLGSRCTVFMNSSVKQAQKDGATIDEISAGLSISVVKNALYKVIRTADARSLGKHIITQGGTFYNDAVLRAFEQELDTEVIRPNIAGLMGAYGCALHALRHCPDASSLLNLDQLEHFHNEIRYVQCGLCNNHCRLTVNQFSDGRKYIGGNRCERPVTKKSTAQDLNIYAVKRELLSQYKPVPGPRGKIGLPLALNMMELLPFWHTFFTELGFEVVTSGFASLEKYQKAQNSIPSDTICFPAKLVHAAIQSLLDQQIPAIFYPCMTYNMREKNADNNYNCPVVAYYPEVIAANMQQVTQCDFIYDYVGIHRQKNFPVKVHKILNQHFRVGLREVIKASKKAYEAYDQHLETIRQKGQEIITQAQLDDREIIVLAGRPYHADPLVSHDIDKLITSYGAAVISEDVINEEVGKKELGVWNQWTYHSRLYAAARYVATQEKMNLVQLVSFGCGVDAITTDEVREILEEHGKIYTQIKIDEITNLGAVKIRLRSLFAALKQEEEHHD</sequence>
<dbReference type="InterPro" id="IPR051805">
    <property type="entry name" value="Dehydratase_Activator_Redct"/>
</dbReference>
<dbReference type="PANTHER" id="PTHR32329:SF4">
    <property type="entry name" value="ACTIVATOR OF 2-HYDROXYACYL-COA DEHYDRATASE"/>
    <property type="match status" value="1"/>
</dbReference>
<reference evidence="7 8" key="1">
    <citation type="submission" date="2018-08" db="EMBL/GenBank/DDBJ databases">
        <title>A genome reference for cultivated species of the human gut microbiota.</title>
        <authorList>
            <person name="Zou Y."/>
            <person name="Xue W."/>
            <person name="Luo G."/>
        </authorList>
    </citation>
    <scope>NUCLEOTIDE SEQUENCE [LARGE SCALE GENOMIC DNA]</scope>
    <source>
        <strain evidence="7 8">AF24-29</strain>
    </source>
</reference>
<evidence type="ECO:0000256" key="3">
    <source>
        <dbReference type="ARBA" id="ARBA00023004"/>
    </source>
</evidence>